<dbReference type="AlphaFoldDB" id="A0A081RD77"/>
<dbReference type="InterPro" id="IPR011008">
    <property type="entry name" value="Dimeric_a/b-barrel"/>
</dbReference>
<organism evidence="1 2">
    <name type="scientific">Sphingobium chlorophenolicum</name>
    <dbReference type="NCBI Taxonomy" id="46429"/>
    <lineage>
        <taxon>Bacteria</taxon>
        <taxon>Pseudomonadati</taxon>
        <taxon>Pseudomonadota</taxon>
        <taxon>Alphaproteobacteria</taxon>
        <taxon>Sphingomonadales</taxon>
        <taxon>Sphingomonadaceae</taxon>
        <taxon>Sphingobium</taxon>
    </lineage>
</organism>
<name>A0A081RD77_SPHCR</name>
<protein>
    <recommendedName>
        <fullName evidence="3">RNA signal recognition particle 4.5S RNA</fullName>
    </recommendedName>
</protein>
<proteinExistence type="predicted"/>
<dbReference type="SUPFAM" id="SSF54909">
    <property type="entry name" value="Dimeric alpha+beta barrel"/>
    <property type="match status" value="1"/>
</dbReference>
<accession>A0A081RD77</accession>
<dbReference type="OrthoDB" id="9792392at2"/>
<evidence type="ECO:0008006" key="3">
    <source>
        <dbReference type="Google" id="ProtNLM"/>
    </source>
</evidence>
<evidence type="ECO:0000313" key="1">
    <source>
        <dbReference type="EMBL" id="KEQ53150.1"/>
    </source>
</evidence>
<dbReference type="PATRIC" id="fig|46429.4.peg.2533"/>
<sequence>MSYMDGFVIPVPRGNKERYKEVAAYAAPIFIEHGALRIVECWANDIKPGKVNDFRTAVIAEEDEDVVFSWIEWPDKETRDAGAEKVMNDPRMQPKEGEDMPFIGARLIYGGFEVLLDAKA</sequence>
<dbReference type="Gene3D" id="3.30.70.100">
    <property type="match status" value="1"/>
</dbReference>
<comment type="caution">
    <text evidence="1">The sequence shown here is derived from an EMBL/GenBank/DDBJ whole genome shotgun (WGS) entry which is preliminary data.</text>
</comment>
<dbReference type="Pfam" id="PF07237">
    <property type="entry name" value="DUF1428"/>
    <property type="match status" value="1"/>
</dbReference>
<dbReference type="eggNOG" id="COG5507">
    <property type="taxonomic scope" value="Bacteria"/>
</dbReference>
<evidence type="ECO:0000313" key="2">
    <source>
        <dbReference type="Proteomes" id="UP000028411"/>
    </source>
</evidence>
<dbReference type="RefSeq" id="WP_037452301.1">
    <property type="nucleotide sequence ID" value="NZ_JFHR01000027.1"/>
</dbReference>
<dbReference type="PIRSF" id="PIRSF007028">
    <property type="entry name" value="UCP007028"/>
    <property type="match status" value="1"/>
</dbReference>
<dbReference type="InterPro" id="IPR009874">
    <property type="entry name" value="DUF1428"/>
</dbReference>
<dbReference type="EMBL" id="JFHR01000027">
    <property type="protein sequence ID" value="KEQ53150.1"/>
    <property type="molecule type" value="Genomic_DNA"/>
</dbReference>
<dbReference type="Proteomes" id="UP000028411">
    <property type="component" value="Unassembled WGS sequence"/>
</dbReference>
<gene>
    <name evidence="1" type="ORF">BV95_02555</name>
</gene>
<reference evidence="1 2" key="1">
    <citation type="submission" date="2014-02" db="EMBL/GenBank/DDBJ databases">
        <title>Whole genome sequence of Sphingobium chlorophenolicum NBRC 16172.</title>
        <authorList>
            <person name="Gan H.M."/>
            <person name="Gan H.Y."/>
            <person name="Chew T.H."/>
            <person name="Savka M.A."/>
        </authorList>
    </citation>
    <scope>NUCLEOTIDE SEQUENCE [LARGE SCALE GENOMIC DNA]</scope>
    <source>
        <strain evidence="1 2">NBRC 16172</strain>
    </source>
</reference>